<dbReference type="PATRIC" id="fig|1230457.4.peg.1384"/>
<dbReference type="Proteomes" id="UP000011615">
    <property type="component" value="Unassembled WGS sequence"/>
</dbReference>
<comment type="caution">
    <text evidence="3">The sequence shown here is derived from an EMBL/GenBank/DDBJ whole genome shotgun (WGS) entry which is preliminary data.</text>
</comment>
<accession>M0CFU7</accession>
<gene>
    <name evidence="3" type="ORF">C476_06917</name>
</gene>
<dbReference type="STRING" id="1230457.C476_06917"/>
<keyword evidence="2" id="KW-1133">Transmembrane helix</keyword>
<evidence type="ECO:0000313" key="3">
    <source>
        <dbReference type="EMBL" id="ELZ22140.1"/>
    </source>
</evidence>
<feature type="transmembrane region" description="Helical" evidence="2">
    <location>
        <begin position="133"/>
        <end position="153"/>
    </location>
</feature>
<keyword evidence="2" id="KW-0812">Transmembrane</keyword>
<evidence type="ECO:0000256" key="2">
    <source>
        <dbReference type="SAM" id="Phobius"/>
    </source>
</evidence>
<dbReference type="eggNOG" id="arCOG04581">
    <property type="taxonomic scope" value="Archaea"/>
</dbReference>
<reference evidence="3 4" key="1">
    <citation type="journal article" date="2014" name="PLoS Genet.">
        <title>Phylogenetically driven sequencing of extremely halophilic archaea reveals strategies for static and dynamic osmo-response.</title>
        <authorList>
            <person name="Becker E.A."/>
            <person name="Seitzer P.M."/>
            <person name="Tritt A."/>
            <person name="Larsen D."/>
            <person name="Krusor M."/>
            <person name="Yao A.I."/>
            <person name="Wu D."/>
            <person name="Madern D."/>
            <person name="Eisen J.A."/>
            <person name="Darling A.E."/>
            <person name="Facciotti M.T."/>
        </authorList>
    </citation>
    <scope>NUCLEOTIDE SEQUENCE [LARGE SCALE GENOMIC DNA]</scope>
    <source>
        <strain evidence="3 4">JCM 13563</strain>
    </source>
</reference>
<proteinExistence type="predicted"/>
<organism evidence="3 4">
    <name type="scientific">Natrinema limicola JCM 13563</name>
    <dbReference type="NCBI Taxonomy" id="1230457"/>
    <lineage>
        <taxon>Archaea</taxon>
        <taxon>Methanobacteriati</taxon>
        <taxon>Methanobacteriota</taxon>
        <taxon>Stenosarchaea group</taxon>
        <taxon>Halobacteria</taxon>
        <taxon>Halobacteriales</taxon>
        <taxon>Natrialbaceae</taxon>
        <taxon>Natrinema</taxon>
    </lineage>
</organism>
<name>M0CFU7_9EURY</name>
<protein>
    <submittedName>
        <fullName evidence="3">Uncharacterized protein</fullName>
    </submittedName>
</protein>
<evidence type="ECO:0000313" key="4">
    <source>
        <dbReference type="Proteomes" id="UP000011615"/>
    </source>
</evidence>
<keyword evidence="2" id="KW-0472">Membrane</keyword>
<feature type="transmembrane region" description="Helical" evidence="2">
    <location>
        <begin position="174"/>
        <end position="195"/>
    </location>
</feature>
<evidence type="ECO:0000256" key="1">
    <source>
        <dbReference type="SAM" id="MobiDB-lite"/>
    </source>
</evidence>
<feature type="transmembrane region" description="Helical" evidence="2">
    <location>
        <begin position="59"/>
        <end position="80"/>
    </location>
</feature>
<keyword evidence="4" id="KW-1185">Reference proteome</keyword>
<feature type="region of interest" description="Disordered" evidence="1">
    <location>
        <begin position="1"/>
        <end position="29"/>
    </location>
</feature>
<dbReference type="EMBL" id="AOIT01000029">
    <property type="protein sequence ID" value="ELZ22140.1"/>
    <property type="molecule type" value="Genomic_DNA"/>
</dbReference>
<sequence>MRWFGGDSSRGRPTGSSDRPRKDRSGATTVSRAEVGTLIRALAERPNMVDELAARTTHLVFAALWAGSVCFVAAVVLPLARDGAFNTTRPLEVISSRLTTVSRVSSLVLFLSGSHLAGTTYNVESLFGSVNGWLVLAMVALWLVLTALVEIAAKRFEAGLTGKKIREPAREALPMFWAAAVAAVGLLVVAGLLSANVARLL</sequence>
<dbReference type="AlphaFoldDB" id="M0CFU7"/>